<dbReference type="Pfam" id="PF03466">
    <property type="entry name" value="LysR_substrate"/>
    <property type="match status" value="1"/>
</dbReference>
<evidence type="ECO:0000259" key="6">
    <source>
        <dbReference type="PROSITE" id="PS50931"/>
    </source>
</evidence>
<evidence type="ECO:0000256" key="3">
    <source>
        <dbReference type="ARBA" id="ARBA00023015"/>
    </source>
</evidence>
<accession>A0A1I3YY64</accession>
<dbReference type="PANTHER" id="PTHR30118:SF15">
    <property type="entry name" value="TRANSCRIPTIONAL REGULATORY PROTEIN"/>
    <property type="match status" value="1"/>
</dbReference>
<keyword evidence="3" id="KW-0805">Transcription regulation</keyword>
<dbReference type="SUPFAM" id="SSF53850">
    <property type="entry name" value="Periplasmic binding protein-like II"/>
    <property type="match status" value="1"/>
</dbReference>
<dbReference type="RefSeq" id="WP_093518951.1">
    <property type="nucleotide sequence ID" value="NZ_FOSK01000004.1"/>
</dbReference>
<evidence type="ECO:0000313" key="8">
    <source>
        <dbReference type="Proteomes" id="UP000199598"/>
    </source>
</evidence>
<evidence type="ECO:0000256" key="2">
    <source>
        <dbReference type="ARBA" id="ARBA00022458"/>
    </source>
</evidence>
<dbReference type="PROSITE" id="PS50931">
    <property type="entry name" value="HTH_LYSR"/>
    <property type="match status" value="1"/>
</dbReference>
<dbReference type="EMBL" id="FOSK01000004">
    <property type="protein sequence ID" value="SFK36765.1"/>
    <property type="molecule type" value="Genomic_DNA"/>
</dbReference>
<protein>
    <submittedName>
        <fullName evidence="7">DNA-binding transcriptional regulator, LysR family</fullName>
    </submittedName>
</protein>
<dbReference type="InterPro" id="IPR036388">
    <property type="entry name" value="WH-like_DNA-bd_sf"/>
</dbReference>
<evidence type="ECO:0000313" key="7">
    <source>
        <dbReference type="EMBL" id="SFK36765.1"/>
    </source>
</evidence>
<dbReference type="CDD" id="cd08417">
    <property type="entry name" value="PBP2_Nitroaromatics_like"/>
    <property type="match status" value="1"/>
</dbReference>
<evidence type="ECO:0000256" key="5">
    <source>
        <dbReference type="ARBA" id="ARBA00023163"/>
    </source>
</evidence>
<dbReference type="Pfam" id="PF00126">
    <property type="entry name" value="HTH_1"/>
    <property type="match status" value="1"/>
</dbReference>
<comment type="similarity">
    <text evidence="1">Belongs to the LysR transcriptional regulatory family.</text>
</comment>
<dbReference type="Gene3D" id="3.40.190.10">
    <property type="entry name" value="Periplasmic binding protein-like II"/>
    <property type="match status" value="2"/>
</dbReference>
<keyword evidence="5" id="KW-0804">Transcription</keyword>
<dbReference type="Proteomes" id="UP000199598">
    <property type="component" value="Unassembled WGS sequence"/>
</dbReference>
<keyword evidence="4 7" id="KW-0238">DNA-binding</keyword>
<organism evidence="7 8">
    <name type="scientific">Pseudovibrio ascidiaceicola</name>
    <dbReference type="NCBI Taxonomy" id="285279"/>
    <lineage>
        <taxon>Bacteria</taxon>
        <taxon>Pseudomonadati</taxon>
        <taxon>Pseudomonadota</taxon>
        <taxon>Alphaproteobacteria</taxon>
        <taxon>Hyphomicrobiales</taxon>
        <taxon>Stappiaceae</taxon>
        <taxon>Pseudovibrio</taxon>
    </lineage>
</organism>
<proteinExistence type="inferred from homology"/>
<dbReference type="InterPro" id="IPR005119">
    <property type="entry name" value="LysR_subst-bd"/>
</dbReference>
<dbReference type="GO" id="GO:0003677">
    <property type="term" value="F:DNA binding"/>
    <property type="evidence" value="ECO:0007669"/>
    <property type="project" value="UniProtKB-KW"/>
</dbReference>
<reference evidence="7 8" key="1">
    <citation type="submission" date="2016-10" db="EMBL/GenBank/DDBJ databases">
        <authorList>
            <person name="Varghese N."/>
            <person name="Submissions S."/>
        </authorList>
    </citation>
    <scope>NUCLEOTIDE SEQUENCE [LARGE SCALE GENOMIC DNA]</scope>
    <source>
        <strain evidence="7 8">DSM 16392</strain>
    </source>
</reference>
<dbReference type="InterPro" id="IPR037402">
    <property type="entry name" value="YidZ_PBP2"/>
</dbReference>
<dbReference type="Gene3D" id="1.10.10.10">
    <property type="entry name" value="Winged helix-like DNA-binding domain superfamily/Winged helix DNA-binding domain"/>
    <property type="match status" value="1"/>
</dbReference>
<feature type="domain" description="HTH lysR-type" evidence="6">
    <location>
        <begin position="9"/>
        <end position="66"/>
    </location>
</feature>
<dbReference type="InterPro" id="IPR036390">
    <property type="entry name" value="WH_DNA-bd_sf"/>
</dbReference>
<dbReference type="InterPro" id="IPR000847">
    <property type="entry name" value="LysR_HTH_N"/>
</dbReference>
<evidence type="ECO:0000256" key="1">
    <source>
        <dbReference type="ARBA" id="ARBA00009437"/>
    </source>
</evidence>
<comment type="caution">
    <text evidence="7">The sequence shown here is derived from an EMBL/GenBank/DDBJ whole genome shotgun (WGS) entry which is preliminary data.</text>
</comment>
<evidence type="ECO:0000256" key="4">
    <source>
        <dbReference type="ARBA" id="ARBA00023125"/>
    </source>
</evidence>
<keyword evidence="2" id="KW-0536">Nodulation</keyword>
<name>A0A1I3YY64_9HYPH</name>
<gene>
    <name evidence="7" type="ORF">SAMN04488518_104303</name>
</gene>
<dbReference type="InterPro" id="IPR050389">
    <property type="entry name" value="LysR-type_TF"/>
</dbReference>
<keyword evidence="8" id="KW-1185">Reference proteome</keyword>
<dbReference type="SUPFAM" id="SSF46785">
    <property type="entry name" value="Winged helix' DNA-binding domain"/>
    <property type="match status" value="1"/>
</dbReference>
<dbReference type="PRINTS" id="PR00039">
    <property type="entry name" value="HTHLYSR"/>
</dbReference>
<dbReference type="PANTHER" id="PTHR30118">
    <property type="entry name" value="HTH-TYPE TRANSCRIPTIONAL REGULATOR LEUO-RELATED"/>
    <property type="match status" value="1"/>
</dbReference>
<sequence>MRQVNLRSVDLNLLVVLEKLLETRHVSVAATQLHMSQPAVSRALQRLRDALQDPLLVRIAGDYELTERAMEIQRLLPSALATIKDVIAKPEFDPTTAEETIRFSGPELELNLYGPPLLRRMKREAPAMKLEMKSDIRNQFEPLENGKAHFVLSGQTPTTATSQLHRFSLGRFSYVCLMSRNHPLAGKPVSLEDYLSQDHISVMITGAGHSIIDEKLAVLGHKRNVAVKIGSFFAAMHFCGQSDMLFLVPSIFDTQIYTGHNTVPSPVPDFLKDHHQEFFLYWHERYHHDPMIKWTRNLMKETTKQYRAGE</sequence>